<keyword evidence="5 8" id="KW-0479">Metal-binding</keyword>
<dbReference type="GO" id="GO:0032259">
    <property type="term" value="P:methylation"/>
    <property type="evidence" value="ECO:0007669"/>
    <property type="project" value="UniProtKB-KW"/>
</dbReference>
<dbReference type="AlphaFoldDB" id="A0A371NF22"/>
<dbReference type="Proteomes" id="UP000256864">
    <property type="component" value="Unassembled WGS sequence"/>
</dbReference>
<dbReference type="GO" id="GO:0003871">
    <property type="term" value="F:5-methyltetrahydropteroyltriglutamate-homocysteine S-methyltransferase activity"/>
    <property type="evidence" value="ECO:0007669"/>
    <property type="project" value="InterPro"/>
</dbReference>
<dbReference type="EMBL" id="QREL01000001">
    <property type="protein sequence ID" value="REE28588.1"/>
    <property type="molecule type" value="Genomic_DNA"/>
</dbReference>
<name>A0A371NF22_9EURY</name>
<comment type="cofactor">
    <cofactor evidence="8">
        <name>Zn(2+)</name>
        <dbReference type="ChEBI" id="CHEBI:29105"/>
    </cofactor>
    <text evidence="8">Binds 1 zinc ion per subunit.</text>
</comment>
<dbReference type="SUPFAM" id="SSF51726">
    <property type="entry name" value="UROD/MetE-like"/>
    <property type="match status" value="1"/>
</dbReference>
<evidence type="ECO:0000256" key="2">
    <source>
        <dbReference type="ARBA" id="ARBA00022603"/>
    </source>
</evidence>
<comment type="similarity">
    <text evidence="1 8">Belongs to the archaeal MetE family.</text>
</comment>
<keyword evidence="4 8" id="KW-0808">Transferase</keyword>
<organism evidence="11 12">
    <name type="scientific">Methanothermobacter defluvii</name>
    <dbReference type="NCBI Taxonomy" id="49339"/>
    <lineage>
        <taxon>Archaea</taxon>
        <taxon>Methanobacteriati</taxon>
        <taxon>Methanobacteriota</taxon>
        <taxon>Methanomada group</taxon>
        <taxon>Methanobacteria</taxon>
        <taxon>Methanobacteriales</taxon>
        <taxon>Methanobacteriaceae</taxon>
        <taxon>Methanothermobacter</taxon>
    </lineage>
</organism>
<evidence type="ECO:0000256" key="1">
    <source>
        <dbReference type="ARBA" id="ARBA00007909"/>
    </source>
</evidence>
<comment type="pathway">
    <text evidence="8">Amino-acid biosynthesis; L-methionine biosynthesis via de novo pathway.</text>
</comment>
<evidence type="ECO:0000313" key="11">
    <source>
        <dbReference type="EMBL" id="REE28588.1"/>
    </source>
</evidence>
<evidence type="ECO:0000256" key="3">
    <source>
        <dbReference type="ARBA" id="ARBA00022605"/>
    </source>
</evidence>
<dbReference type="InterPro" id="IPR002629">
    <property type="entry name" value="Met_Synth_C/arc"/>
</dbReference>
<keyword evidence="6 8" id="KW-0862">Zinc</keyword>
<feature type="region of interest" description="Disordered" evidence="9">
    <location>
        <begin position="1"/>
        <end position="24"/>
    </location>
</feature>
<evidence type="ECO:0000256" key="8">
    <source>
        <dbReference type="HAMAP-Rule" id="MF_00288"/>
    </source>
</evidence>
<evidence type="ECO:0000259" key="10">
    <source>
        <dbReference type="Pfam" id="PF01717"/>
    </source>
</evidence>
<protein>
    <recommendedName>
        <fullName evidence="8">Methionine synthase</fullName>
        <ecNumber evidence="8">2.1.1.-</ecNumber>
    </recommendedName>
    <alternativeName>
        <fullName evidence="8">Homocysteine methyltransferase</fullName>
    </alternativeName>
    <alternativeName>
        <fullName evidence="8">Methylcobalamin:homocysteine methyltransferase</fullName>
    </alternativeName>
</protein>
<gene>
    <name evidence="8" type="primary">metE</name>
    <name evidence="11" type="ORF">C7452_0605</name>
</gene>
<evidence type="ECO:0000256" key="4">
    <source>
        <dbReference type="ARBA" id="ARBA00022679"/>
    </source>
</evidence>
<feature type="binding site" evidence="8">
    <location>
        <position position="234"/>
    </location>
    <ligand>
        <name>Zn(2+)</name>
        <dbReference type="ChEBI" id="CHEBI:29105"/>
        <note>catalytic</note>
    </ligand>
</feature>
<dbReference type="InterPro" id="IPR038071">
    <property type="entry name" value="UROD/MetE-like_sf"/>
</dbReference>
<accession>A0A371NF22</accession>
<keyword evidence="7 8" id="KW-0486">Methionine biosynthesis</keyword>
<keyword evidence="12" id="KW-1185">Reference proteome</keyword>
<evidence type="ECO:0000313" key="12">
    <source>
        <dbReference type="Proteomes" id="UP000256864"/>
    </source>
</evidence>
<proteinExistence type="inferred from homology"/>
<dbReference type="Gene3D" id="3.20.20.210">
    <property type="match status" value="1"/>
</dbReference>
<dbReference type="NCBIfam" id="NF002119">
    <property type="entry name" value="PRK00957.1"/>
    <property type="match status" value="1"/>
</dbReference>
<evidence type="ECO:0000256" key="9">
    <source>
        <dbReference type="SAM" id="MobiDB-lite"/>
    </source>
</evidence>
<comment type="function">
    <text evidence="8">Catalyzes the transfer of a methyl group to L-homocysteine resulting in methionine formation. Can use methylcobalamin and methylcobinamide as methyl donors, but methylcobalamin is not considered to be the physiological substrate.</text>
</comment>
<keyword evidence="3 8" id="KW-0028">Amino-acid biosynthesis</keyword>
<dbReference type="UniPathway" id="UPA00051"/>
<dbReference type="PANTHER" id="PTHR30519">
    <property type="entry name" value="5-METHYLTETRAHYDROPTEROYLTRIGLUTAMATE--HOMOCYSTEINE METHYLTRANSFERASE"/>
    <property type="match status" value="1"/>
</dbReference>
<evidence type="ECO:0000256" key="7">
    <source>
        <dbReference type="ARBA" id="ARBA00023167"/>
    </source>
</evidence>
<sequence length="318" mass="34830">MRWQNPEGDGVITTVVGSYPTEPRGPETLGERVLNFFGSYDRYRPAIEAAVRDQFRAGVDIISDGQVRGDMVGHFAAAIGGMKIEDGTSIIYSRITPPAGSIGAADLRYAYRILRGLTDDESRGVKGIITGPSTMIYASRIEGFYDPQKRDRAVMDMAGVLKIEAKHLQDAGAAMIQIDEPFLSTGIVDMKTAGRAIDHIAAGLDIEVSLHVCGDIRNVLSDLLRFKVDVLDLEFAGRPSNLEVLEEKWRGDKGVGFGCVDTTTERVESMEEIRNLIKRGADIVGEENLYIDPDCGMRKLPRKAAFSKLRNMVMAAGN</sequence>
<dbReference type="HAMAP" id="MF_00288">
    <property type="entry name" value="MetE"/>
    <property type="match status" value="1"/>
</dbReference>
<dbReference type="Pfam" id="PF01717">
    <property type="entry name" value="Meth_synt_2"/>
    <property type="match status" value="1"/>
</dbReference>
<feature type="binding site" evidence="8">
    <location>
        <position position="211"/>
    </location>
    <ligand>
        <name>Zn(2+)</name>
        <dbReference type="ChEBI" id="CHEBI:29105"/>
        <note>catalytic</note>
    </ligand>
</feature>
<feature type="binding site" evidence="8">
    <location>
        <position position="295"/>
    </location>
    <ligand>
        <name>Zn(2+)</name>
        <dbReference type="ChEBI" id="CHEBI:29105"/>
        <note>catalytic</note>
    </ligand>
</feature>
<reference evidence="11 12" key="1">
    <citation type="submission" date="2018-07" db="EMBL/GenBank/DDBJ databases">
        <title>Genomic Encyclopedia of Type Strains, Phase IV (KMG-IV): sequencing the most valuable type-strain genomes for metagenomic binning, comparative biology and taxonomic classification.</title>
        <authorList>
            <person name="Goeker M."/>
        </authorList>
    </citation>
    <scope>NUCLEOTIDE SEQUENCE [LARGE SCALE GENOMIC DNA]</scope>
    <source>
        <strain evidence="11 12">DSM 7466</strain>
    </source>
</reference>
<feature type="binding site" evidence="8">
    <location>
        <position position="213"/>
    </location>
    <ligand>
        <name>Zn(2+)</name>
        <dbReference type="ChEBI" id="CHEBI:29105"/>
        <note>catalytic</note>
    </ligand>
</feature>
<dbReference type="CDD" id="cd03311">
    <property type="entry name" value="CIMS_C_terminal_like"/>
    <property type="match status" value="1"/>
</dbReference>
<comment type="caution">
    <text evidence="11">The sequence shown here is derived from an EMBL/GenBank/DDBJ whole genome shotgun (WGS) entry which is preliminary data.</text>
</comment>
<evidence type="ECO:0000256" key="5">
    <source>
        <dbReference type="ARBA" id="ARBA00022723"/>
    </source>
</evidence>
<dbReference type="GO" id="GO:0008270">
    <property type="term" value="F:zinc ion binding"/>
    <property type="evidence" value="ECO:0007669"/>
    <property type="project" value="InterPro"/>
</dbReference>
<feature type="domain" description="Cobalamin-independent methionine synthase MetE C-terminal/archaeal" evidence="10">
    <location>
        <begin position="12"/>
        <end position="317"/>
    </location>
</feature>
<dbReference type="EC" id="2.1.1.-" evidence="8"/>
<dbReference type="GO" id="GO:0009086">
    <property type="term" value="P:methionine biosynthetic process"/>
    <property type="evidence" value="ECO:0007669"/>
    <property type="project" value="UniProtKB-UniRule"/>
</dbReference>
<keyword evidence="2 8" id="KW-0489">Methyltransferase</keyword>
<evidence type="ECO:0000256" key="6">
    <source>
        <dbReference type="ARBA" id="ARBA00022833"/>
    </source>
</evidence>
<dbReference type="InterPro" id="IPR022921">
    <property type="entry name" value="MetE_arc"/>
</dbReference>